<feature type="transmembrane region" description="Helical" evidence="1">
    <location>
        <begin position="175"/>
        <end position="198"/>
    </location>
</feature>
<dbReference type="EMBL" id="JABFTP020000021">
    <property type="protein sequence ID" value="KAL3269146.1"/>
    <property type="molecule type" value="Genomic_DNA"/>
</dbReference>
<reference evidence="2 3" key="1">
    <citation type="journal article" date="2021" name="BMC Biol.">
        <title>Horizontally acquired antibacterial genes associated with adaptive radiation of ladybird beetles.</title>
        <authorList>
            <person name="Li H.S."/>
            <person name="Tang X.F."/>
            <person name="Huang Y.H."/>
            <person name="Xu Z.Y."/>
            <person name="Chen M.L."/>
            <person name="Du X.Y."/>
            <person name="Qiu B.Y."/>
            <person name="Chen P.T."/>
            <person name="Zhang W."/>
            <person name="Slipinski A."/>
            <person name="Escalona H.E."/>
            <person name="Waterhouse R.M."/>
            <person name="Zwick A."/>
            <person name="Pang H."/>
        </authorList>
    </citation>
    <scope>NUCLEOTIDE SEQUENCE [LARGE SCALE GENOMIC DNA]</scope>
    <source>
        <strain evidence="2">SYSU2018</strain>
    </source>
</reference>
<accession>A0ABD2MRR2</accession>
<proteinExistence type="predicted"/>
<organism evidence="2 3">
    <name type="scientific">Cryptolaemus montrouzieri</name>
    <dbReference type="NCBI Taxonomy" id="559131"/>
    <lineage>
        <taxon>Eukaryota</taxon>
        <taxon>Metazoa</taxon>
        <taxon>Ecdysozoa</taxon>
        <taxon>Arthropoda</taxon>
        <taxon>Hexapoda</taxon>
        <taxon>Insecta</taxon>
        <taxon>Pterygota</taxon>
        <taxon>Neoptera</taxon>
        <taxon>Endopterygota</taxon>
        <taxon>Coleoptera</taxon>
        <taxon>Polyphaga</taxon>
        <taxon>Cucujiformia</taxon>
        <taxon>Coccinelloidea</taxon>
        <taxon>Coccinellidae</taxon>
        <taxon>Scymninae</taxon>
        <taxon>Scymnini</taxon>
        <taxon>Cryptolaemus</taxon>
    </lineage>
</organism>
<keyword evidence="1" id="KW-0812">Transmembrane</keyword>
<name>A0ABD2MRR2_9CUCU</name>
<sequence>MKDQQSVLVAENGPDVFSSNILSPNFYSALEQRMGKDMKNWTQSSIELFRELLQNRYLEVSKINIDDMRNILRDDFQIPKDDIDKYFEKVLENFDSKNVEQKLEVFIQIFDILVGKPIKETDSKWLQNYIREEYQPVNSTFERTLTTNYDQADIFEKIKIILNINHELEMKNGTVWPTFSNLLICFALLISLTFKLICN</sequence>
<gene>
    <name evidence="2" type="ORF">HHI36_008226</name>
</gene>
<evidence type="ECO:0000256" key="1">
    <source>
        <dbReference type="SAM" id="Phobius"/>
    </source>
</evidence>
<keyword evidence="3" id="KW-1185">Reference proteome</keyword>
<evidence type="ECO:0000313" key="2">
    <source>
        <dbReference type="EMBL" id="KAL3269146.1"/>
    </source>
</evidence>
<keyword evidence="1" id="KW-0472">Membrane</keyword>
<comment type="caution">
    <text evidence="2">The sequence shown here is derived from an EMBL/GenBank/DDBJ whole genome shotgun (WGS) entry which is preliminary data.</text>
</comment>
<keyword evidence="1" id="KW-1133">Transmembrane helix</keyword>
<dbReference type="Proteomes" id="UP001516400">
    <property type="component" value="Unassembled WGS sequence"/>
</dbReference>
<protein>
    <submittedName>
        <fullName evidence="2">Uncharacterized protein</fullName>
    </submittedName>
</protein>
<evidence type="ECO:0000313" key="3">
    <source>
        <dbReference type="Proteomes" id="UP001516400"/>
    </source>
</evidence>
<dbReference type="AlphaFoldDB" id="A0ABD2MRR2"/>